<evidence type="ECO:0000256" key="3">
    <source>
        <dbReference type="SAM" id="Phobius"/>
    </source>
</evidence>
<accession>A0ABV8LIJ5</accession>
<protein>
    <submittedName>
        <fullName evidence="4">CDP-alcohol phosphatidyltransferase family protein</fullName>
    </submittedName>
</protein>
<keyword evidence="5" id="KW-1185">Reference proteome</keyword>
<feature type="transmembrane region" description="Helical" evidence="3">
    <location>
        <begin position="46"/>
        <end position="64"/>
    </location>
</feature>
<proteinExistence type="inferred from homology"/>
<dbReference type="RefSeq" id="WP_253758471.1">
    <property type="nucleotide sequence ID" value="NZ_JAMZDZ010000001.1"/>
</dbReference>
<dbReference type="PROSITE" id="PS00379">
    <property type="entry name" value="CDP_ALCOHOL_P_TRANSF"/>
    <property type="match status" value="1"/>
</dbReference>
<keyword evidence="1 2" id="KW-0808">Transferase</keyword>
<feature type="transmembrane region" description="Helical" evidence="3">
    <location>
        <begin position="130"/>
        <end position="148"/>
    </location>
</feature>
<sequence length="321" mass="34899">MLTVAEVKARTCKERDSWWTVLLVDPVAVRLTRVFAGVRWITPNRVTLTAFTIGLVAAFCFSRATTGWLVAGAALYYVSFLLDCVDGKIARLNGTGSIFGMWLDYIFDHVRIITCVAALFGGQYAATKNVAYLIVGAGALVLELFHYVNSQEIFQINTEMRTRLEARRAEAGLVSAVDEAEAAKRPGNRSIMQLTGNDQGLFGRVRGWLRRSRIRPHLVGGIEFQMALLIVAPLAGAILGRGAVIGVSVTAAALMILFELAVIFMVYRAARSVTGQIAAIRLPVQQTDAIAFTGGLSAVHPTHHTAIHPRASEDEAGRTRT</sequence>
<gene>
    <name evidence="4" type="ORF">ACFOZ4_05900</name>
</gene>
<name>A0ABV8LIJ5_9ACTN</name>
<comment type="similarity">
    <text evidence="2">Belongs to the CDP-alcohol phosphatidyltransferase class-I family.</text>
</comment>
<comment type="caution">
    <text evidence="4">The sequence shown here is derived from an EMBL/GenBank/DDBJ whole genome shotgun (WGS) entry which is preliminary data.</text>
</comment>
<dbReference type="InterPro" id="IPR048254">
    <property type="entry name" value="CDP_ALCOHOL_P_TRANSF_CS"/>
</dbReference>
<evidence type="ECO:0000313" key="4">
    <source>
        <dbReference type="EMBL" id="MFC4130137.1"/>
    </source>
</evidence>
<keyword evidence="3" id="KW-0472">Membrane</keyword>
<evidence type="ECO:0000256" key="1">
    <source>
        <dbReference type="ARBA" id="ARBA00022679"/>
    </source>
</evidence>
<dbReference type="EMBL" id="JBHSAY010000005">
    <property type="protein sequence ID" value="MFC4130137.1"/>
    <property type="molecule type" value="Genomic_DNA"/>
</dbReference>
<dbReference type="InterPro" id="IPR000462">
    <property type="entry name" value="CDP-OH_P_trans"/>
</dbReference>
<reference evidence="5" key="1">
    <citation type="journal article" date="2019" name="Int. J. Syst. Evol. Microbiol.">
        <title>The Global Catalogue of Microorganisms (GCM) 10K type strain sequencing project: providing services to taxonomists for standard genome sequencing and annotation.</title>
        <authorList>
            <consortium name="The Broad Institute Genomics Platform"/>
            <consortium name="The Broad Institute Genome Sequencing Center for Infectious Disease"/>
            <person name="Wu L."/>
            <person name="Ma J."/>
        </authorList>
    </citation>
    <scope>NUCLEOTIDE SEQUENCE [LARGE SCALE GENOMIC DNA]</scope>
    <source>
        <strain evidence="5">CGMCC 4.7289</strain>
    </source>
</reference>
<keyword evidence="3" id="KW-1133">Transmembrane helix</keyword>
<feature type="transmembrane region" description="Helical" evidence="3">
    <location>
        <begin position="245"/>
        <end position="267"/>
    </location>
</feature>
<dbReference type="Pfam" id="PF01066">
    <property type="entry name" value="CDP-OH_P_transf"/>
    <property type="match status" value="1"/>
</dbReference>
<evidence type="ECO:0000313" key="5">
    <source>
        <dbReference type="Proteomes" id="UP001595816"/>
    </source>
</evidence>
<organism evidence="4 5">
    <name type="scientific">Hamadaea flava</name>
    <dbReference type="NCBI Taxonomy" id="1742688"/>
    <lineage>
        <taxon>Bacteria</taxon>
        <taxon>Bacillati</taxon>
        <taxon>Actinomycetota</taxon>
        <taxon>Actinomycetes</taxon>
        <taxon>Micromonosporales</taxon>
        <taxon>Micromonosporaceae</taxon>
        <taxon>Hamadaea</taxon>
    </lineage>
</organism>
<dbReference type="InterPro" id="IPR043130">
    <property type="entry name" value="CDP-OH_PTrfase_TM_dom"/>
</dbReference>
<feature type="transmembrane region" description="Helical" evidence="3">
    <location>
        <begin position="218"/>
        <end position="239"/>
    </location>
</feature>
<keyword evidence="3" id="KW-0812">Transmembrane</keyword>
<dbReference type="Proteomes" id="UP001595816">
    <property type="component" value="Unassembled WGS sequence"/>
</dbReference>
<evidence type="ECO:0000256" key="2">
    <source>
        <dbReference type="RuleBase" id="RU003750"/>
    </source>
</evidence>
<dbReference type="Gene3D" id="1.20.120.1760">
    <property type="match status" value="1"/>
</dbReference>